<gene>
    <name evidence="1" type="ORF">LSH36_112g03068</name>
</gene>
<dbReference type="Proteomes" id="UP001208570">
    <property type="component" value="Unassembled WGS sequence"/>
</dbReference>
<proteinExistence type="predicted"/>
<accession>A0AAD9K0K1</accession>
<dbReference type="EMBL" id="JAODUP010000112">
    <property type="protein sequence ID" value="KAK2161655.1"/>
    <property type="molecule type" value="Genomic_DNA"/>
</dbReference>
<comment type="caution">
    <text evidence="1">The sequence shown here is derived from an EMBL/GenBank/DDBJ whole genome shotgun (WGS) entry which is preliminary data.</text>
</comment>
<name>A0AAD9K0K1_9ANNE</name>
<evidence type="ECO:0000313" key="1">
    <source>
        <dbReference type="EMBL" id="KAK2161655.1"/>
    </source>
</evidence>
<keyword evidence="2" id="KW-1185">Reference proteome</keyword>
<feature type="non-terminal residue" evidence="1">
    <location>
        <position position="103"/>
    </location>
</feature>
<reference evidence="1" key="1">
    <citation type="journal article" date="2023" name="Mol. Biol. Evol.">
        <title>Third-Generation Sequencing Reveals the Adaptive Role of the Epigenome in Three Deep-Sea Polychaetes.</title>
        <authorList>
            <person name="Perez M."/>
            <person name="Aroh O."/>
            <person name="Sun Y."/>
            <person name="Lan Y."/>
            <person name="Juniper S.K."/>
            <person name="Young C.R."/>
            <person name="Angers B."/>
            <person name="Qian P.Y."/>
        </authorList>
    </citation>
    <scope>NUCLEOTIDE SEQUENCE</scope>
    <source>
        <strain evidence="1">P08H-3</strain>
    </source>
</reference>
<sequence length="103" mass="11602">EADNNVAGIRDQRVWSIQECANNLHNALDSLKGQLLKQGDGGVLVWDKVYLNRQPNPRKKLLLPCTLDKPNPKCYVCSEKPQVTVRLNTEMVTVKSLEDNVCI</sequence>
<protein>
    <submittedName>
        <fullName evidence="1">Uncharacterized protein</fullName>
    </submittedName>
</protein>
<organism evidence="1 2">
    <name type="scientific">Paralvinella palmiformis</name>
    <dbReference type="NCBI Taxonomy" id="53620"/>
    <lineage>
        <taxon>Eukaryota</taxon>
        <taxon>Metazoa</taxon>
        <taxon>Spiralia</taxon>
        <taxon>Lophotrochozoa</taxon>
        <taxon>Annelida</taxon>
        <taxon>Polychaeta</taxon>
        <taxon>Sedentaria</taxon>
        <taxon>Canalipalpata</taxon>
        <taxon>Terebellida</taxon>
        <taxon>Terebelliformia</taxon>
        <taxon>Alvinellidae</taxon>
        <taxon>Paralvinella</taxon>
    </lineage>
</organism>
<evidence type="ECO:0000313" key="2">
    <source>
        <dbReference type="Proteomes" id="UP001208570"/>
    </source>
</evidence>
<dbReference type="AlphaFoldDB" id="A0AAD9K0K1"/>